<dbReference type="AlphaFoldDB" id="A0A6J1WSV6"/>
<dbReference type="OrthoDB" id="17530at2759"/>
<comment type="subcellular location">
    <subcellularLocation>
        <location evidence="1">Mitochondrion</location>
    </subcellularLocation>
</comment>
<dbReference type="GO" id="GO:0046872">
    <property type="term" value="F:metal ion binding"/>
    <property type="evidence" value="ECO:0007669"/>
    <property type="project" value="UniProtKB-UniRule"/>
</dbReference>
<dbReference type="PANTHER" id="PTHR11804:SF79">
    <property type="entry name" value="MITOCHONDRIAL INTERMEDIATE PEPTIDASE"/>
    <property type="match status" value="1"/>
</dbReference>
<dbReference type="Proteomes" id="UP001652740">
    <property type="component" value="Unplaced"/>
</dbReference>
<dbReference type="PANTHER" id="PTHR11804">
    <property type="entry name" value="PROTEASE M3 THIMET OLIGOPEPTIDASE-RELATED"/>
    <property type="match status" value="1"/>
</dbReference>
<evidence type="ECO:0000256" key="6">
    <source>
        <dbReference type="ARBA" id="ARBA00022833"/>
    </source>
</evidence>
<dbReference type="KEGG" id="gmw:113518235"/>
<evidence type="ECO:0000313" key="14">
    <source>
        <dbReference type="RefSeq" id="XP_026758860.1"/>
    </source>
</evidence>
<dbReference type="GO" id="GO:0004222">
    <property type="term" value="F:metalloendopeptidase activity"/>
    <property type="evidence" value="ECO:0007669"/>
    <property type="project" value="InterPro"/>
</dbReference>
<reference evidence="13 14" key="1">
    <citation type="submission" date="2025-04" db="UniProtKB">
        <authorList>
            <consortium name="RefSeq"/>
        </authorList>
    </citation>
    <scope>IDENTIFICATION</scope>
    <source>
        <tissue evidence="13 14">Whole adult</tissue>
    </source>
</reference>
<dbReference type="GO" id="GO:0006627">
    <property type="term" value="P:protein processing involved in protein targeting to mitochondrion"/>
    <property type="evidence" value="ECO:0007669"/>
    <property type="project" value="TreeGrafter"/>
</dbReference>
<feature type="domain" description="Peptidase M3A/M3B catalytic" evidence="11">
    <location>
        <begin position="233"/>
        <end position="676"/>
    </location>
</feature>
<keyword evidence="12" id="KW-1185">Reference proteome</keyword>
<keyword evidence="7" id="KW-0809">Transit peptide</keyword>
<evidence type="ECO:0000256" key="2">
    <source>
        <dbReference type="ARBA" id="ARBA00006040"/>
    </source>
</evidence>
<comment type="similarity">
    <text evidence="2 10">Belongs to the peptidase M3 family.</text>
</comment>
<dbReference type="InterPro" id="IPR001567">
    <property type="entry name" value="Pept_M3A_M3B_dom"/>
</dbReference>
<keyword evidence="4 10" id="KW-0479">Metal-binding</keyword>
<keyword evidence="9" id="KW-0496">Mitochondrion</keyword>
<dbReference type="InterPro" id="IPR033851">
    <property type="entry name" value="M3A_MIP"/>
</dbReference>
<dbReference type="GO" id="GO:0006518">
    <property type="term" value="P:peptide metabolic process"/>
    <property type="evidence" value="ECO:0007669"/>
    <property type="project" value="TreeGrafter"/>
</dbReference>
<dbReference type="RefSeq" id="XP_031768999.1">
    <property type="nucleotide sequence ID" value="XM_031913139.1"/>
</dbReference>
<dbReference type="SUPFAM" id="SSF55486">
    <property type="entry name" value="Metalloproteases ('zincins'), catalytic domain"/>
    <property type="match status" value="1"/>
</dbReference>
<dbReference type="RefSeq" id="XP_026758862.1">
    <property type="nucleotide sequence ID" value="XM_026903061.2"/>
</dbReference>
<dbReference type="Pfam" id="PF01432">
    <property type="entry name" value="Peptidase_M3"/>
    <property type="match status" value="1"/>
</dbReference>
<dbReference type="RefSeq" id="XP_026758860.1">
    <property type="nucleotide sequence ID" value="XM_026903059.2"/>
</dbReference>
<sequence length="696" mass="78101">MKLLKPLRVLHGQRRRGGRNVSTWSPLATAFNTRPSSRPLFESLRERTGLFNKPELATFEGFYTLKEQAIAATDRLIEEATSNPSRPMVEIFDELSDTLCKVADLAEFVRIAHPQPHFASAAEDACISISGVVEKLNTHKGLYEALRDSVKRGTSGDQHLAELFLFDFEQSGIQLDEEPRRQVVALNDTILQTGQKFMAGAAKPRRVPRHAVPGNVRQFLSTEGEDIIVSGVYAECGEAAAREAAYRLYLAADARQERLLAATLRARHRMAQLCGFRCYADRAIKASTMETAPNVRQFLDILSDNLHDRANIDFDAMLKMKKQESSYQDKLMCWDTPYFTHKAKTQLLNVANTDFSPYFSLGGCMEGLNMLCQELYGISLKSQEMLPGESWSPDVYKLAVVHETEGLLGHIYCDLYERPGKPHQDCHFTIQGGKLLPDGTYQNPIVVVMLSLSGGHRSGPALLPAAAVDNLFHEAGHALHSMLGRARHQHVAGTRCATDLAEVPSVLMEYFASCPQVVRRFARHFQTREPMPEDMLHRLCASKYLFGASEMQLQVFYSALDQHYHGPNAASGGHTTDVLKEVQRQYYGLPYVENTAWQHRFSHLIGYGAKYYSYLISRAVAWSIWKRHFEPSPLSRTAGDALRAGVLRHGGAVPPKVLLRDYLDTEITPTTLANALAEELDYHKDHLDTVFKMTDK</sequence>
<evidence type="ECO:0000313" key="13">
    <source>
        <dbReference type="RefSeq" id="XP_026758859.1"/>
    </source>
</evidence>
<comment type="cofactor">
    <cofactor evidence="10">
        <name>Zn(2+)</name>
        <dbReference type="ChEBI" id="CHEBI:29105"/>
    </cofactor>
    <text evidence="10">Binds 1 zinc ion.</text>
</comment>
<protein>
    <submittedName>
        <fullName evidence="13 14">Mitochondrial intermediate peptidase</fullName>
    </submittedName>
</protein>
<keyword evidence="6 10" id="KW-0862">Zinc</keyword>
<dbReference type="InterPro" id="IPR045090">
    <property type="entry name" value="Pept_M3A_M3B"/>
</dbReference>
<dbReference type="CDD" id="cd06457">
    <property type="entry name" value="M3A_MIP"/>
    <property type="match status" value="1"/>
</dbReference>
<dbReference type="RefSeq" id="XP_026758859.1">
    <property type="nucleotide sequence ID" value="XM_026903058.2"/>
</dbReference>
<proteinExistence type="inferred from homology"/>
<dbReference type="Gene3D" id="1.10.1370.10">
    <property type="entry name" value="Neurolysin, domain 3"/>
    <property type="match status" value="1"/>
</dbReference>
<dbReference type="RefSeq" id="XP_026758861.1">
    <property type="nucleotide sequence ID" value="XM_026903060.2"/>
</dbReference>
<evidence type="ECO:0000313" key="17">
    <source>
        <dbReference type="RefSeq" id="XP_031768999.1"/>
    </source>
</evidence>
<evidence type="ECO:0000256" key="7">
    <source>
        <dbReference type="ARBA" id="ARBA00022946"/>
    </source>
</evidence>
<dbReference type="GeneID" id="113518235"/>
<evidence type="ECO:0000313" key="12">
    <source>
        <dbReference type="Proteomes" id="UP001652740"/>
    </source>
</evidence>
<dbReference type="Gene3D" id="3.40.390.10">
    <property type="entry name" value="Collagenase (Catalytic Domain)"/>
    <property type="match status" value="1"/>
</dbReference>
<gene>
    <name evidence="13 14 15 16 17" type="primary">LOC113518235</name>
</gene>
<accession>A0A6J1WSV6</accession>
<dbReference type="InterPro" id="IPR024079">
    <property type="entry name" value="MetalloPept_cat_dom_sf"/>
</dbReference>
<evidence type="ECO:0000313" key="16">
    <source>
        <dbReference type="RefSeq" id="XP_026758862.1"/>
    </source>
</evidence>
<keyword evidence="5 10" id="KW-0378">Hydrolase</keyword>
<evidence type="ECO:0000256" key="10">
    <source>
        <dbReference type="RuleBase" id="RU003435"/>
    </source>
</evidence>
<evidence type="ECO:0000256" key="3">
    <source>
        <dbReference type="ARBA" id="ARBA00022670"/>
    </source>
</evidence>
<organism evidence="12 16">
    <name type="scientific">Galleria mellonella</name>
    <name type="common">Greater wax moth</name>
    <dbReference type="NCBI Taxonomy" id="7137"/>
    <lineage>
        <taxon>Eukaryota</taxon>
        <taxon>Metazoa</taxon>
        <taxon>Ecdysozoa</taxon>
        <taxon>Arthropoda</taxon>
        <taxon>Hexapoda</taxon>
        <taxon>Insecta</taxon>
        <taxon>Pterygota</taxon>
        <taxon>Neoptera</taxon>
        <taxon>Endopterygota</taxon>
        <taxon>Lepidoptera</taxon>
        <taxon>Glossata</taxon>
        <taxon>Ditrysia</taxon>
        <taxon>Pyraloidea</taxon>
        <taxon>Pyralidae</taxon>
        <taxon>Galleriinae</taxon>
        <taxon>Galleria</taxon>
    </lineage>
</organism>
<evidence type="ECO:0000256" key="8">
    <source>
        <dbReference type="ARBA" id="ARBA00023049"/>
    </source>
</evidence>
<keyword evidence="3 10" id="KW-0645">Protease</keyword>
<keyword evidence="8 10" id="KW-0482">Metalloprotease</keyword>
<evidence type="ECO:0000256" key="4">
    <source>
        <dbReference type="ARBA" id="ARBA00022723"/>
    </source>
</evidence>
<dbReference type="GO" id="GO:0005739">
    <property type="term" value="C:mitochondrion"/>
    <property type="evidence" value="ECO:0007669"/>
    <property type="project" value="UniProtKB-SubCell"/>
</dbReference>
<evidence type="ECO:0000256" key="9">
    <source>
        <dbReference type="ARBA" id="ARBA00023128"/>
    </source>
</evidence>
<dbReference type="InterPro" id="IPR024077">
    <property type="entry name" value="Neurolysin/TOP_dom2"/>
</dbReference>
<evidence type="ECO:0000259" key="11">
    <source>
        <dbReference type="Pfam" id="PF01432"/>
    </source>
</evidence>
<dbReference type="FunFam" id="3.40.390.10:FF:000013">
    <property type="entry name" value="Mitochondrial intermediate peptidase"/>
    <property type="match status" value="1"/>
</dbReference>
<name>A0A6J1WSV6_GALME</name>
<evidence type="ECO:0000256" key="1">
    <source>
        <dbReference type="ARBA" id="ARBA00004173"/>
    </source>
</evidence>
<evidence type="ECO:0000256" key="5">
    <source>
        <dbReference type="ARBA" id="ARBA00022801"/>
    </source>
</evidence>
<evidence type="ECO:0000313" key="15">
    <source>
        <dbReference type="RefSeq" id="XP_026758861.1"/>
    </source>
</evidence>